<feature type="transmembrane region" description="Helical" evidence="2">
    <location>
        <begin position="246"/>
        <end position="273"/>
    </location>
</feature>
<keyword evidence="2" id="KW-0472">Membrane</keyword>
<accession>A0A7K0DIB1</accession>
<feature type="region of interest" description="Disordered" evidence="1">
    <location>
        <begin position="407"/>
        <end position="474"/>
    </location>
</feature>
<dbReference type="RefSeq" id="WP_153338861.1">
    <property type="nucleotide sequence ID" value="NZ_WEGI01000001.1"/>
</dbReference>
<proteinExistence type="predicted"/>
<feature type="region of interest" description="Disordered" evidence="1">
    <location>
        <begin position="925"/>
        <end position="946"/>
    </location>
</feature>
<feature type="compositionally biased region" description="Gly residues" evidence="1">
    <location>
        <begin position="666"/>
        <end position="682"/>
    </location>
</feature>
<dbReference type="Proteomes" id="UP000431401">
    <property type="component" value="Unassembled WGS sequence"/>
</dbReference>
<dbReference type="Gene3D" id="3.40.1350.120">
    <property type="match status" value="1"/>
</dbReference>
<comment type="caution">
    <text evidence="3">The sequence shown here is derived from an EMBL/GenBank/DDBJ whole genome shotgun (WGS) entry which is preliminary data.</text>
</comment>
<dbReference type="EMBL" id="WEGI01000001">
    <property type="protein sequence ID" value="MQY25022.1"/>
    <property type="molecule type" value="Genomic_DNA"/>
</dbReference>
<evidence type="ECO:0000256" key="2">
    <source>
        <dbReference type="SAM" id="Phobius"/>
    </source>
</evidence>
<keyword evidence="4" id="KW-1185">Reference proteome</keyword>
<feature type="compositionally biased region" description="Polar residues" evidence="1">
    <location>
        <begin position="716"/>
        <end position="725"/>
    </location>
</feature>
<protein>
    <submittedName>
        <fullName evidence="3">Uncharacterized protein</fullName>
    </submittedName>
</protein>
<keyword evidence="2" id="KW-0812">Transmembrane</keyword>
<feature type="region of interest" description="Disordered" evidence="1">
    <location>
        <begin position="578"/>
        <end position="752"/>
    </location>
</feature>
<keyword evidence="2" id="KW-1133">Transmembrane helix</keyword>
<organism evidence="3 4">
    <name type="scientific">Nocardia aurantia</name>
    <dbReference type="NCBI Taxonomy" id="2585199"/>
    <lineage>
        <taxon>Bacteria</taxon>
        <taxon>Bacillati</taxon>
        <taxon>Actinomycetota</taxon>
        <taxon>Actinomycetes</taxon>
        <taxon>Mycobacteriales</taxon>
        <taxon>Nocardiaceae</taxon>
        <taxon>Nocardia</taxon>
    </lineage>
</organism>
<dbReference type="OrthoDB" id="3536710at2"/>
<evidence type="ECO:0000256" key="1">
    <source>
        <dbReference type="SAM" id="MobiDB-lite"/>
    </source>
</evidence>
<reference evidence="3 4" key="1">
    <citation type="submission" date="2019-10" db="EMBL/GenBank/DDBJ databases">
        <title>Nocardia macrotermitis sp. nov. and Nocardia aurantia sp. nov., isolated from the gut of fungus growing-termite Macrotermes natalensis.</title>
        <authorList>
            <person name="Benndorf R."/>
            <person name="Schwitalla J."/>
            <person name="Martin K."/>
            <person name="De Beer W."/>
            <person name="Kaster A.-K."/>
            <person name="Vollmers J."/>
            <person name="Poulsen M."/>
            <person name="Beemelmanns C."/>
        </authorList>
    </citation>
    <scope>NUCLEOTIDE SEQUENCE [LARGE SCALE GENOMIC DNA]</scope>
    <source>
        <strain evidence="3 4">RB56</strain>
    </source>
</reference>
<evidence type="ECO:0000313" key="4">
    <source>
        <dbReference type="Proteomes" id="UP000431401"/>
    </source>
</evidence>
<sequence length="1264" mass="130927">MADFPMELVEPVLGPRPDGHPGAMRQLADAHAATAERSRALAQGYRNSAASTRASLGGDTGARVAAYQERIAAALDGHADYSDSLAQQLYQGANTVEEGQFTWAGMGVVLVAQLAADAMMLQAGAVKAVEDRAAARVGWRRFLGGRLAGLAASGRTFMVSRAGMLTTAGVLGAAAGAVVPVLAEERQIRAGHREHLDGQTVVTGLLSGLAGGLGGAAVASAAGPMVQRWLGRVVRDSRLSTVLGTLALGAAGGAGGAVPGVLAASLTTAAYTGKFSLSGRELTNNLTIGIVGGMVGGVTGMVHAARAAHPTFVDSAAVHPVPSLRGHLGPPIGDRPEIAAPGRIAAGAATRPTSALGDPAVPAAGVVGAAAPPATTGGGRGAMRPAVTVRGDGRDVLMIGSPDARATTAAADPVGTADPVVGRAPASTEESVVTSDPVVGRASASAEEPVVTSDPAVPTASADTEKRTVAADPTTAEARAAESAAPELTENRIAEHMADRGTVTVPFDPAAAARREAGNWGAAVTESHRPVVFDASRVLGASGVSAVPAERVPVLVGAHPAPEVPAVHTAPEVTPVHTVSEVPGNAGRVGGTVDPGSTVANPPGIHGSSPDSPVMSGDGGGRGRPPRSAGGGRDPETGGWSLGSDGAVPGSGRSGHGYDMATPRSGGPGTSGGHDLGPAGRSGGDDAGGRRLPHDDNEFRVDGRDGDTVDPAAMSGSHSSATESTPSQRVRVRRSRPPDLDAGPTGPGLSAWDRKAPHMVPFNYARLDENRAATLMARAGYSVEQVPRRSSGGRENISFRIDGEPFGFLRPETSSMANIVQRLERLGGRVVVSLRESPFSATDLATYMSYAQPENISELIVVGEEHGVEYARPLYSRGTVPTAANVPDVFARLRHAQGEAVRMPTRAAGYTWGDVRRLLPDEAQPERFSRPEPNPDGFGPSGIGPVQSSGHDALLRSMMGVRSEPAFISGESVTALVLHERSYYAPGEVAELSTIDYRGEMTSGARIFDIDGHLVTYLGTDRLGNERLLTADGHEATVAELTGALPDSTTGTSAVVLHDGRWVTGLGTPRTFHDGRILTGTESHAEPAPLLSGNELYEDVSRDYTVPFDPDLIHRGAAQGHDMWRFDLPLDADGRAPEVWVPTTDQDWIAANGTDRVELVGTDYWQLPADAQRNCQLSVEVAVDVASRLRDGGHDLAEPQVRETIADEVHLRWLNRKFRTARPDQLEPYRGMVPGEGLSEAERDKDRVYADIAIALLTGSFRAG</sequence>
<gene>
    <name evidence="3" type="ORF">NRB56_05760</name>
</gene>
<feature type="transmembrane region" description="Helical" evidence="2">
    <location>
        <begin position="162"/>
        <end position="183"/>
    </location>
</feature>
<name>A0A7K0DIB1_9NOCA</name>
<feature type="transmembrane region" description="Helical" evidence="2">
    <location>
        <begin position="204"/>
        <end position="226"/>
    </location>
</feature>
<feature type="transmembrane region" description="Helical" evidence="2">
    <location>
        <begin position="285"/>
        <end position="305"/>
    </location>
</feature>
<evidence type="ECO:0000313" key="3">
    <source>
        <dbReference type="EMBL" id="MQY25022.1"/>
    </source>
</evidence>
<feature type="compositionally biased region" description="Basic and acidic residues" evidence="1">
    <location>
        <begin position="683"/>
        <end position="707"/>
    </location>
</feature>
<dbReference type="AlphaFoldDB" id="A0A7K0DIB1"/>